<dbReference type="Proteomes" id="UP000664771">
    <property type="component" value="Unassembled WGS sequence"/>
</dbReference>
<gene>
    <name evidence="1" type="ORF">J2D73_18175</name>
</gene>
<dbReference type="RefSeq" id="WP_207883673.1">
    <property type="nucleotide sequence ID" value="NZ_JAFVMF010000029.1"/>
</dbReference>
<evidence type="ECO:0000313" key="2">
    <source>
        <dbReference type="Proteomes" id="UP000664771"/>
    </source>
</evidence>
<reference evidence="1 2" key="1">
    <citation type="submission" date="2021-03" db="EMBL/GenBank/DDBJ databases">
        <title>The complete genome sequence of Acetobacter sacchari TBRC 11175.</title>
        <authorList>
            <person name="Charoenyingcharoen P."/>
            <person name="Yukphan P."/>
        </authorList>
    </citation>
    <scope>NUCLEOTIDE SEQUENCE [LARGE SCALE GENOMIC DNA]</scope>
    <source>
        <strain evidence="1 2">TBRC 11175</strain>
    </source>
</reference>
<feature type="non-terminal residue" evidence="1">
    <location>
        <position position="71"/>
    </location>
</feature>
<organism evidence="1 2">
    <name type="scientific">Acetobacter sacchari</name>
    <dbReference type="NCBI Taxonomy" id="2661687"/>
    <lineage>
        <taxon>Bacteria</taxon>
        <taxon>Pseudomonadati</taxon>
        <taxon>Pseudomonadota</taxon>
        <taxon>Alphaproteobacteria</taxon>
        <taxon>Acetobacterales</taxon>
        <taxon>Acetobacteraceae</taxon>
        <taxon>Acetobacter</taxon>
    </lineage>
</organism>
<keyword evidence="2" id="KW-1185">Reference proteome</keyword>
<accession>A0ABS3M0S9</accession>
<protein>
    <submittedName>
        <fullName evidence="1">Uncharacterized protein</fullName>
    </submittedName>
</protein>
<proteinExistence type="predicted"/>
<name>A0ABS3M0S9_9PROT</name>
<dbReference type="EMBL" id="JAFVMF010000029">
    <property type="protein sequence ID" value="MBO1361711.1"/>
    <property type="molecule type" value="Genomic_DNA"/>
</dbReference>
<sequence length="71" mass="7861">MKAIHRSVFFEGIYLSRKRIFASENTRASGKTASADKKFLVLLSKSRSRLANCKSLFGKSRVSISAHEIGA</sequence>
<comment type="caution">
    <text evidence="1">The sequence shown here is derived from an EMBL/GenBank/DDBJ whole genome shotgun (WGS) entry which is preliminary data.</text>
</comment>
<evidence type="ECO:0000313" key="1">
    <source>
        <dbReference type="EMBL" id="MBO1361711.1"/>
    </source>
</evidence>